<dbReference type="AlphaFoldDB" id="A0A8J6ADJ2"/>
<evidence type="ECO:0000259" key="3">
    <source>
        <dbReference type="SMART" id="SM00207"/>
    </source>
</evidence>
<dbReference type="PANTHER" id="PTHR15153">
    <property type="entry name" value="TUMOR NECROSIS FACTOR LIGAND SUPERFAMILY MEMBER 9"/>
    <property type="match status" value="1"/>
</dbReference>
<reference evidence="4" key="1">
    <citation type="journal article" date="2021" name="Evol. Appl.">
        <title>The genome of the Pyrenean desman and the effects of bottlenecks and inbreeding on the genomic landscape of an endangered species.</title>
        <authorList>
            <person name="Escoda L."/>
            <person name="Castresana J."/>
        </authorList>
    </citation>
    <scope>NUCLEOTIDE SEQUENCE</scope>
    <source>
        <strain evidence="4">IBE-C5619</strain>
    </source>
</reference>
<dbReference type="Gene3D" id="2.60.120.40">
    <property type="match status" value="1"/>
</dbReference>
<dbReference type="GO" id="GO:0005164">
    <property type="term" value="F:tumor necrosis factor receptor binding"/>
    <property type="evidence" value="ECO:0007669"/>
    <property type="project" value="InterPro"/>
</dbReference>
<proteinExistence type="inferred from homology"/>
<evidence type="ECO:0000313" key="4">
    <source>
        <dbReference type="EMBL" id="KAG8519048.1"/>
    </source>
</evidence>
<dbReference type="Proteomes" id="UP000700334">
    <property type="component" value="Unassembled WGS sequence"/>
</dbReference>
<gene>
    <name evidence="4" type="ORF">J0S82_005873</name>
</gene>
<dbReference type="SMART" id="SM00207">
    <property type="entry name" value="TNF"/>
    <property type="match status" value="1"/>
</dbReference>
<sequence>MPCLAEAAQDPEAQRSPEPCGRACRPLLWALSAALLLLSGTFAAFVTRTWILPRDPDSPREDPAPSPTLPEEPRDPCASRHDPPQGMFAQLVAVGVLLLGCRAPPSCSSSRHFPPAAQLKNGPVAWRDSSGMEGVYLQGLTYDRSTKELEVGKAGLYYVFLRLELQRVMLTAEDPGPVSVSLRLKTQGLVAEALASTVNLPTVSAANSAVTLQSGLLRLKAHQRLGVHLEVSKGQAIPHWHLSQTTVLGVFRILNEDDDIPSELFLKHST</sequence>
<dbReference type="GO" id="GO:0005886">
    <property type="term" value="C:plasma membrane"/>
    <property type="evidence" value="ECO:0007669"/>
    <property type="project" value="TreeGrafter"/>
</dbReference>
<accession>A0A8J6ADJ2</accession>
<dbReference type="InterPro" id="IPR008983">
    <property type="entry name" value="Tumour_necrosis_fac-like_dom"/>
</dbReference>
<dbReference type="Pfam" id="PF00229">
    <property type="entry name" value="TNF"/>
    <property type="match status" value="1"/>
</dbReference>
<dbReference type="InterPro" id="IPR006052">
    <property type="entry name" value="TNF_dom"/>
</dbReference>
<organism evidence="4 5">
    <name type="scientific">Galemys pyrenaicus</name>
    <name type="common">Iberian desman</name>
    <name type="synonym">Pyrenean desman</name>
    <dbReference type="NCBI Taxonomy" id="202257"/>
    <lineage>
        <taxon>Eukaryota</taxon>
        <taxon>Metazoa</taxon>
        <taxon>Chordata</taxon>
        <taxon>Craniata</taxon>
        <taxon>Vertebrata</taxon>
        <taxon>Euteleostomi</taxon>
        <taxon>Mammalia</taxon>
        <taxon>Eutheria</taxon>
        <taxon>Laurasiatheria</taxon>
        <taxon>Eulipotyphla</taxon>
        <taxon>Talpidae</taxon>
        <taxon>Galemys</taxon>
    </lineage>
</organism>
<feature type="compositionally biased region" description="Basic and acidic residues" evidence="2">
    <location>
        <begin position="54"/>
        <end position="63"/>
    </location>
</feature>
<evidence type="ECO:0000256" key="1">
    <source>
        <dbReference type="ARBA" id="ARBA00008670"/>
    </source>
</evidence>
<evidence type="ECO:0000313" key="5">
    <source>
        <dbReference type="Proteomes" id="UP000700334"/>
    </source>
</evidence>
<dbReference type="GO" id="GO:0006955">
    <property type="term" value="P:immune response"/>
    <property type="evidence" value="ECO:0007669"/>
    <property type="project" value="InterPro"/>
</dbReference>
<dbReference type="SUPFAM" id="SSF49842">
    <property type="entry name" value="TNF-like"/>
    <property type="match status" value="1"/>
</dbReference>
<evidence type="ECO:0000256" key="2">
    <source>
        <dbReference type="SAM" id="MobiDB-lite"/>
    </source>
</evidence>
<dbReference type="PANTHER" id="PTHR15153:SF0">
    <property type="entry name" value="TUMOR NECROSIS FACTOR LIGAND SUPERFAMILY MEMBER 9"/>
    <property type="match status" value="1"/>
</dbReference>
<feature type="domain" description="THD" evidence="3">
    <location>
        <begin position="109"/>
        <end position="253"/>
    </location>
</feature>
<dbReference type="InterPro" id="IPR042373">
    <property type="entry name" value="TNFSF9"/>
</dbReference>
<dbReference type="OrthoDB" id="9450706at2759"/>
<dbReference type="EMBL" id="JAGFMF010011614">
    <property type="protein sequence ID" value="KAG8519048.1"/>
    <property type="molecule type" value="Genomic_DNA"/>
</dbReference>
<feature type="region of interest" description="Disordered" evidence="2">
    <location>
        <begin position="53"/>
        <end position="82"/>
    </location>
</feature>
<dbReference type="GO" id="GO:0042104">
    <property type="term" value="P:positive regulation of activated T cell proliferation"/>
    <property type="evidence" value="ECO:0007669"/>
    <property type="project" value="TreeGrafter"/>
</dbReference>
<feature type="compositionally biased region" description="Basic and acidic residues" evidence="2">
    <location>
        <begin position="71"/>
        <end position="82"/>
    </location>
</feature>
<comment type="similarity">
    <text evidence="1">Belongs to the tumor necrosis factor family.</text>
</comment>
<name>A0A8J6ADJ2_GALPY</name>
<protein>
    <submittedName>
        <fullName evidence="4">Tumor necrosis factor ligand superfamily member 9</fullName>
    </submittedName>
</protein>
<dbReference type="GO" id="GO:0045585">
    <property type="term" value="P:positive regulation of cytotoxic T cell differentiation"/>
    <property type="evidence" value="ECO:0007669"/>
    <property type="project" value="TreeGrafter"/>
</dbReference>
<comment type="caution">
    <text evidence="4">The sequence shown here is derived from an EMBL/GenBank/DDBJ whole genome shotgun (WGS) entry which is preliminary data.</text>
</comment>
<keyword evidence="5" id="KW-1185">Reference proteome</keyword>